<protein>
    <submittedName>
        <fullName evidence="3">Transposase</fullName>
    </submittedName>
</protein>
<evidence type="ECO:0000313" key="3">
    <source>
        <dbReference type="WBParaSite" id="NBR_0000752201-mRNA-1"/>
    </source>
</evidence>
<accession>A0A0N4XX45</accession>
<organism evidence="3">
    <name type="scientific">Nippostrongylus brasiliensis</name>
    <name type="common">Rat hookworm</name>
    <dbReference type="NCBI Taxonomy" id="27835"/>
    <lineage>
        <taxon>Eukaryota</taxon>
        <taxon>Metazoa</taxon>
        <taxon>Ecdysozoa</taxon>
        <taxon>Nematoda</taxon>
        <taxon>Chromadorea</taxon>
        <taxon>Rhabditida</taxon>
        <taxon>Rhabditina</taxon>
        <taxon>Rhabditomorpha</taxon>
        <taxon>Strongyloidea</taxon>
        <taxon>Heligmosomidae</taxon>
        <taxon>Nippostrongylus</taxon>
    </lineage>
</organism>
<proteinExistence type="predicted"/>
<name>A0A0N4XX45_NIPBR</name>
<reference evidence="1 2" key="2">
    <citation type="submission" date="2018-11" db="EMBL/GenBank/DDBJ databases">
        <authorList>
            <consortium name="Pathogen Informatics"/>
        </authorList>
    </citation>
    <scope>NUCLEOTIDE SEQUENCE [LARGE SCALE GENOMIC DNA]</scope>
</reference>
<dbReference type="Proteomes" id="UP000271162">
    <property type="component" value="Unassembled WGS sequence"/>
</dbReference>
<keyword evidence="2" id="KW-1185">Reference proteome</keyword>
<dbReference type="EMBL" id="UYSL01019897">
    <property type="protein sequence ID" value="VDL71112.1"/>
    <property type="molecule type" value="Genomic_DNA"/>
</dbReference>
<sequence length="85" mass="9231">MPSAGDHSDVRRTLDKWPSTDGCLLTRKLVVLRAAKYGRMVEQPVQWAPTTGCGRSVATRWVATSSAIPTDHQPAVNSKKLVIAS</sequence>
<gene>
    <name evidence="1" type="ORF">NBR_LOCUS7523</name>
</gene>
<evidence type="ECO:0000313" key="2">
    <source>
        <dbReference type="Proteomes" id="UP000271162"/>
    </source>
</evidence>
<dbReference type="WBParaSite" id="NBR_0000752201-mRNA-1">
    <property type="protein sequence ID" value="NBR_0000752201-mRNA-1"/>
    <property type="gene ID" value="NBR_0000752201"/>
</dbReference>
<dbReference type="AlphaFoldDB" id="A0A0N4XX45"/>
<evidence type="ECO:0000313" key="1">
    <source>
        <dbReference type="EMBL" id="VDL71112.1"/>
    </source>
</evidence>
<reference evidence="3" key="1">
    <citation type="submission" date="2017-02" db="UniProtKB">
        <authorList>
            <consortium name="WormBaseParasite"/>
        </authorList>
    </citation>
    <scope>IDENTIFICATION</scope>
</reference>